<keyword evidence="7" id="KW-0732">Signal</keyword>
<keyword evidence="5 6" id="KW-0408">Iron</keyword>
<keyword evidence="2 6" id="KW-0349">Heme</keyword>
<dbReference type="SUPFAM" id="SSF46626">
    <property type="entry name" value="Cytochrome c"/>
    <property type="match status" value="1"/>
</dbReference>
<gene>
    <name evidence="9" type="ORF">C1H66_10425</name>
</gene>
<dbReference type="InterPro" id="IPR036909">
    <property type="entry name" value="Cyt_c-like_dom_sf"/>
</dbReference>
<dbReference type="AlphaFoldDB" id="A0A2N7TMV8"/>
<reference evidence="9 10" key="1">
    <citation type="submission" date="2018-01" db="EMBL/GenBank/DDBJ databases">
        <title>Halomonas endophytica sp. nov., isolated from storage liquid in the stems of Populus euphratica.</title>
        <authorList>
            <person name="Chen C."/>
        </authorList>
    </citation>
    <scope>NUCLEOTIDE SEQUENCE [LARGE SCALE GENOMIC DNA]</scope>
    <source>
        <strain evidence="9 10">DSM 26881</strain>
    </source>
</reference>
<organism evidence="9 10">
    <name type="scientific">Halomonas heilongjiangensis</name>
    <dbReference type="NCBI Taxonomy" id="1387883"/>
    <lineage>
        <taxon>Bacteria</taxon>
        <taxon>Pseudomonadati</taxon>
        <taxon>Pseudomonadota</taxon>
        <taxon>Gammaproteobacteria</taxon>
        <taxon>Oceanospirillales</taxon>
        <taxon>Halomonadaceae</taxon>
        <taxon>Halomonas</taxon>
    </lineage>
</organism>
<evidence type="ECO:0000256" key="7">
    <source>
        <dbReference type="SAM" id="SignalP"/>
    </source>
</evidence>
<keyword evidence="10" id="KW-1185">Reference proteome</keyword>
<comment type="caution">
    <text evidence="9">The sequence shown here is derived from an EMBL/GenBank/DDBJ whole genome shotgun (WGS) entry which is preliminary data.</text>
</comment>
<dbReference type="GO" id="GO:0020037">
    <property type="term" value="F:heme binding"/>
    <property type="evidence" value="ECO:0007669"/>
    <property type="project" value="InterPro"/>
</dbReference>
<dbReference type="PANTHER" id="PTHR40942">
    <property type="match status" value="1"/>
</dbReference>
<evidence type="ECO:0000259" key="8">
    <source>
        <dbReference type="PROSITE" id="PS51007"/>
    </source>
</evidence>
<evidence type="ECO:0000313" key="10">
    <source>
        <dbReference type="Proteomes" id="UP000235346"/>
    </source>
</evidence>
<proteinExistence type="predicted"/>
<evidence type="ECO:0000256" key="4">
    <source>
        <dbReference type="ARBA" id="ARBA00022982"/>
    </source>
</evidence>
<evidence type="ECO:0000256" key="3">
    <source>
        <dbReference type="ARBA" id="ARBA00022723"/>
    </source>
</evidence>
<feature type="chain" id="PRO_5015002630" description="Cytochrome c domain-containing protein" evidence="7">
    <location>
        <begin position="24"/>
        <end position="103"/>
    </location>
</feature>
<protein>
    <recommendedName>
        <fullName evidence="8">Cytochrome c domain-containing protein</fullName>
    </recommendedName>
</protein>
<dbReference type="EMBL" id="PNRE01000046">
    <property type="protein sequence ID" value="PMR69524.1"/>
    <property type="molecule type" value="Genomic_DNA"/>
</dbReference>
<dbReference type="GO" id="GO:0009055">
    <property type="term" value="F:electron transfer activity"/>
    <property type="evidence" value="ECO:0007669"/>
    <property type="project" value="InterPro"/>
</dbReference>
<keyword evidence="1" id="KW-0813">Transport</keyword>
<dbReference type="InterPro" id="IPR002323">
    <property type="entry name" value="Cyt_CIE"/>
</dbReference>
<dbReference type="GO" id="GO:0005506">
    <property type="term" value="F:iron ion binding"/>
    <property type="evidence" value="ECO:0007669"/>
    <property type="project" value="InterPro"/>
</dbReference>
<feature type="signal peptide" evidence="7">
    <location>
        <begin position="1"/>
        <end position="23"/>
    </location>
</feature>
<name>A0A2N7TMV8_9GAMM</name>
<evidence type="ECO:0000256" key="6">
    <source>
        <dbReference type="PROSITE-ProRule" id="PRU00433"/>
    </source>
</evidence>
<dbReference type="Gene3D" id="1.10.760.10">
    <property type="entry name" value="Cytochrome c-like domain"/>
    <property type="match status" value="1"/>
</dbReference>
<evidence type="ECO:0000256" key="1">
    <source>
        <dbReference type="ARBA" id="ARBA00022448"/>
    </source>
</evidence>
<evidence type="ECO:0000256" key="2">
    <source>
        <dbReference type="ARBA" id="ARBA00022617"/>
    </source>
</evidence>
<accession>A0A2N7TMV8</accession>
<dbReference type="PRINTS" id="PR00607">
    <property type="entry name" value="CYTCHROMECIE"/>
</dbReference>
<dbReference type="RefSeq" id="WP_102627825.1">
    <property type="nucleotide sequence ID" value="NZ_PDOH01000014.1"/>
</dbReference>
<dbReference type="PROSITE" id="PS51007">
    <property type="entry name" value="CYTC"/>
    <property type="match status" value="1"/>
</dbReference>
<dbReference type="Pfam" id="PF13442">
    <property type="entry name" value="Cytochrome_CBB3"/>
    <property type="match status" value="1"/>
</dbReference>
<sequence>MKRLAAATLTGIAALAFSAFAQAEPDGEAIYNRACMACHMTGAAGAPIKGDADAWAPRLEQGMETLYEHSINGFQAMPAKGGQVNLSDEEVKAAVDFMLEPVL</sequence>
<keyword evidence="4" id="KW-0249">Electron transport</keyword>
<dbReference type="PANTHER" id="PTHR40942:SF4">
    <property type="entry name" value="CYTOCHROME C5"/>
    <property type="match status" value="1"/>
</dbReference>
<dbReference type="InterPro" id="IPR009056">
    <property type="entry name" value="Cyt_c-like_dom"/>
</dbReference>
<dbReference type="OrthoDB" id="9814708at2"/>
<evidence type="ECO:0000313" key="9">
    <source>
        <dbReference type="EMBL" id="PMR69524.1"/>
    </source>
</evidence>
<dbReference type="Proteomes" id="UP000235346">
    <property type="component" value="Unassembled WGS sequence"/>
</dbReference>
<evidence type="ECO:0000256" key="5">
    <source>
        <dbReference type="ARBA" id="ARBA00023004"/>
    </source>
</evidence>
<feature type="domain" description="Cytochrome c" evidence="8">
    <location>
        <begin position="22"/>
        <end position="102"/>
    </location>
</feature>
<keyword evidence="3 6" id="KW-0479">Metal-binding</keyword>